<comment type="subcellular location">
    <subcellularLocation>
        <location evidence="1">Membrane</location>
        <topology evidence="1">Multi-pass membrane protein</topology>
    </subcellularLocation>
</comment>
<name>A0AAD9UQH2_9APIC</name>
<accession>A0AAD9UQH2</accession>
<keyword evidence="3 4" id="KW-0472">Membrane</keyword>
<dbReference type="KEGG" id="bdw:94335446"/>
<evidence type="ECO:0000256" key="1">
    <source>
        <dbReference type="ARBA" id="ARBA00004141"/>
    </source>
</evidence>
<dbReference type="GeneID" id="94335446"/>
<keyword evidence="4" id="KW-1133">Transmembrane helix</keyword>
<dbReference type="Proteomes" id="UP001214638">
    <property type="component" value="Unassembled WGS sequence"/>
</dbReference>
<organism evidence="5 6">
    <name type="scientific">Babesia duncani</name>
    <dbReference type="NCBI Taxonomy" id="323732"/>
    <lineage>
        <taxon>Eukaryota</taxon>
        <taxon>Sar</taxon>
        <taxon>Alveolata</taxon>
        <taxon>Apicomplexa</taxon>
        <taxon>Aconoidasida</taxon>
        <taxon>Piroplasmida</taxon>
        <taxon>Babesiidae</taxon>
        <taxon>Babesia</taxon>
    </lineage>
</organism>
<evidence type="ECO:0000256" key="2">
    <source>
        <dbReference type="ARBA" id="ARBA00022692"/>
    </source>
</evidence>
<proteinExistence type="predicted"/>
<evidence type="ECO:0000313" key="5">
    <source>
        <dbReference type="EMBL" id="KAK2198143.1"/>
    </source>
</evidence>
<evidence type="ECO:0000256" key="3">
    <source>
        <dbReference type="ARBA" id="ARBA00023136"/>
    </source>
</evidence>
<protein>
    <submittedName>
        <fullName evidence="5">Bifunctional Mitochondrial carrier domain superfamily/Mitochondrial substrate-solute carrier</fullName>
    </submittedName>
</protein>
<dbReference type="GO" id="GO:0016020">
    <property type="term" value="C:membrane"/>
    <property type="evidence" value="ECO:0007669"/>
    <property type="project" value="UniProtKB-SubCell"/>
</dbReference>
<dbReference type="AlphaFoldDB" id="A0AAD9UQH2"/>
<keyword evidence="6" id="KW-1185">Reference proteome</keyword>
<dbReference type="SUPFAM" id="SSF103506">
    <property type="entry name" value="Mitochondrial carrier"/>
    <property type="match status" value="1"/>
</dbReference>
<dbReference type="InterPro" id="IPR023395">
    <property type="entry name" value="MCP_dom_sf"/>
</dbReference>
<dbReference type="EMBL" id="JALLKP010000001">
    <property type="protein sequence ID" value="KAK2198143.1"/>
    <property type="molecule type" value="Genomic_DNA"/>
</dbReference>
<dbReference type="Pfam" id="PF00153">
    <property type="entry name" value="Mito_carr"/>
    <property type="match status" value="1"/>
</dbReference>
<gene>
    <name evidence="5" type="ORF">BdWA1_001148</name>
</gene>
<feature type="transmembrane region" description="Helical" evidence="4">
    <location>
        <begin position="18"/>
        <end position="37"/>
    </location>
</feature>
<dbReference type="Gene3D" id="1.50.40.10">
    <property type="entry name" value="Mitochondrial carrier domain"/>
    <property type="match status" value="1"/>
</dbReference>
<dbReference type="RefSeq" id="XP_067804985.1">
    <property type="nucleotide sequence ID" value="XM_067946194.1"/>
</dbReference>
<reference evidence="5" key="1">
    <citation type="journal article" date="2023" name="Nat. Microbiol.">
        <title>Babesia duncani multi-omics identifies virulence factors and drug targets.</title>
        <authorList>
            <person name="Singh P."/>
            <person name="Lonardi S."/>
            <person name="Liang Q."/>
            <person name="Vydyam P."/>
            <person name="Khabirova E."/>
            <person name="Fang T."/>
            <person name="Gihaz S."/>
            <person name="Thekkiniath J."/>
            <person name="Munshi M."/>
            <person name="Abel S."/>
            <person name="Ciampossin L."/>
            <person name="Batugedara G."/>
            <person name="Gupta M."/>
            <person name="Lu X.M."/>
            <person name="Lenz T."/>
            <person name="Chakravarty S."/>
            <person name="Cornillot E."/>
            <person name="Hu Y."/>
            <person name="Ma W."/>
            <person name="Gonzalez L.M."/>
            <person name="Sanchez S."/>
            <person name="Estrada K."/>
            <person name="Sanchez-Flores A."/>
            <person name="Montero E."/>
            <person name="Harb O.S."/>
            <person name="Le Roch K.G."/>
            <person name="Mamoun C.B."/>
        </authorList>
    </citation>
    <scope>NUCLEOTIDE SEQUENCE</scope>
    <source>
        <strain evidence="5">WA1</strain>
    </source>
</reference>
<comment type="caution">
    <text evidence="5">The sequence shown here is derived from an EMBL/GenBank/DDBJ whole genome shotgun (WGS) entry which is preliminary data.</text>
</comment>
<dbReference type="InterPro" id="IPR018108">
    <property type="entry name" value="MCP_transmembrane"/>
</dbReference>
<evidence type="ECO:0000313" key="6">
    <source>
        <dbReference type="Proteomes" id="UP001214638"/>
    </source>
</evidence>
<sequence length="371" mass="43106">MASAAGNRIEAIKRLYDGFSICLASSCIHLWIGSVLCEMSMRKMKRDLDMEVSQHPLIKWDGDVHKFAPTELKPVEFYPWNVLFGSASAFAAKTITYPLDTLRLRYQHASWSLNSQANRIHSVVNQMLTKCLHKTWPIRDLVRHISIWTPFSKSNPKNEARETKKVLYPNAPDEPSSISRLWDGVQRLVGARSDDPQAEAQRYFQYSVERLMAQPGKFTLEKFKVYLEELCTKLRLIGKGSISEDDIIGPLLQLRNQYIMTKAFTPTELAADSSSIFSFESKRLIGEYAKVTVKQVDEMLLHYDTCKLDRTWYFRRLCLGRPLPANHKEREYLAYQRPIARMARQIYPKVDSVEVERIRKHQEEQHYTKIP</sequence>
<keyword evidence="2 4" id="KW-0812">Transmembrane</keyword>
<evidence type="ECO:0000256" key="4">
    <source>
        <dbReference type="SAM" id="Phobius"/>
    </source>
</evidence>